<dbReference type="Proteomes" id="UP000530928">
    <property type="component" value="Unassembled WGS sequence"/>
</dbReference>
<evidence type="ECO:0000313" key="2">
    <source>
        <dbReference type="Proteomes" id="UP000530928"/>
    </source>
</evidence>
<dbReference type="RefSeq" id="WP_281389635.1">
    <property type="nucleotide sequence ID" value="NZ_BAABAM010000002.1"/>
</dbReference>
<accession>A0A7W0CHW8</accession>
<gene>
    <name evidence="1" type="ORF">HNR30_002842</name>
</gene>
<name>A0A7W0CHW8_9ACTN</name>
<protein>
    <submittedName>
        <fullName evidence="1">Uncharacterized protein</fullName>
    </submittedName>
</protein>
<reference evidence="1 2" key="1">
    <citation type="submission" date="2020-07" db="EMBL/GenBank/DDBJ databases">
        <title>Genomic Encyclopedia of Type Strains, Phase IV (KMG-IV): sequencing the most valuable type-strain genomes for metagenomic binning, comparative biology and taxonomic classification.</title>
        <authorList>
            <person name="Goeker M."/>
        </authorList>
    </citation>
    <scope>NUCLEOTIDE SEQUENCE [LARGE SCALE GENOMIC DNA]</scope>
    <source>
        <strain evidence="1 2">DSM 45533</strain>
    </source>
</reference>
<dbReference type="AlphaFoldDB" id="A0A7W0CHW8"/>
<keyword evidence="2" id="KW-1185">Reference proteome</keyword>
<dbReference type="EMBL" id="JACDUR010000003">
    <property type="protein sequence ID" value="MBA2891501.1"/>
    <property type="molecule type" value="Genomic_DNA"/>
</dbReference>
<sequence length="43" mass="4834">MQKTHCPDCHQQLDEGPIVYRCANCCRAVYAADLDNEFHPVAA</sequence>
<evidence type="ECO:0000313" key="1">
    <source>
        <dbReference type="EMBL" id="MBA2891501.1"/>
    </source>
</evidence>
<proteinExistence type="predicted"/>
<comment type="caution">
    <text evidence="1">The sequence shown here is derived from an EMBL/GenBank/DDBJ whole genome shotgun (WGS) entry which is preliminary data.</text>
</comment>
<organism evidence="1 2">
    <name type="scientific">Nonomuraea soli</name>
    <dbReference type="NCBI Taxonomy" id="1032476"/>
    <lineage>
        <taxon>Bacteria</taxon>
        <taxon>Bacillati</taxon>
        <taxon>Actinomycetota</taxon>
        <taxon>Actinomycetes</taxon>
        <taxon>Streptosporangiales</taxon>
        <taxon>Streptosporangiaceae</taxon>
        <taxon>Nonomuraea</taxon>
    </lineage>
</organism>